<dbReference type="Pfam" id="PF07589">
    <property type="entry name" value="PEP-CTERM"/>
    <property type="match status" value="1"/>
</dbReference>
<comment type="caution">
    <text evidence="3">The sequence shown here is derived from an EMBL/GenBank/DDBJ whole genome shotgun (WGS) entry which is preliminary data.</text>
</comment>
<name>A0A0F8W7B3_9ZZZZ</name>
<accession>A0A0F8W7B3</accession>
<dbReference type="NCBIfam" id="TIGR02595">
    <property type="entry name" value="PEP_CTERM"/>
    <property type="match status" value="1"/>
</dbReference>
<sequence>GRGLAPVNFGAATWGFGEARSDGTTGLQIASNQPSIYGGANAPNDADSDWAVLQGIGLESGDRNDEFWTPQTGLVSTPVSWEADVLLASGTYEGVNGWIHVSGGTENDNTAGWNVLAVSSKGDWVGPGLIDPPAAVNGDSVYIVPEPTTFVMLAIASLGLLLLRRRRNG</sequence>
<evidence type="ECO:0000259" key="2">
    <source>
        <dbReference type="Pfam" id="PF07589"/>
    </source>
</evidence>
<dbReference type="InterPro" id="IPR013424">
    <property type="entry name" value="Ice-binding_C"/>
</dbReference>
<reference evidence="3" key="1">
    <citation type="journal article" date="2015" name="Nature">
        <title>Complex archaea that bridge the gap between prokaryotes and eukaryotes.</title>
        <authorList>
            <person name="Spang A."/>
            <person name="Saw J.H."/>
            <person name="Jorgensen S.L."/>
            <person name="Zaremba-Niedzwiedzka K."/>
            <person name="Martijn J."/>
            <person name="Lind A.E."/>
            <person name="van Eijk R."/>
            <person name="Schleper C."/>
            <person name="Guy L."/>
            <person name="Ettema T.J."/>
        </authorList>
    </citation>
    <scope>NUCLEOTIDE SEQUENCE</scope>
</reference>
<evidence type="ECO:0000313" key="3">
    <source>
        <dbReference type="EMBL" id="KKK52518.1"/>
    </source>
</evidence>
<keyword evidence="1" id="KW-0472">Membrane</keyword>
<protein>
    <recommendedName>
        <fullName evidence="2">Ice-binding protein C-terminal domain-containing protein</fullName>
    </recommendedName>
</protein>
<feature type="transmembrane region" description="Helical" evidence="1">
    <location>
        <begin position="142"/>
        <end position="163"/>
    </location>
</feature>
<feature type="domain" description="Ice-binding protein C-terminal" evidence="2">
    <location>
        <begin position="144"/>
        <end position="166"/>
    </location>
</feature>
<organism evidence="3">
    <name type="scientific">marine sediment metagenome</name>
    <dbReference type="NCBI Taxonomy" id="412755"/>
    <lineage>
        <taxon>unclassified sequences</taxon>
        <taxon>metagenomes</taxon>
        <taxon>ecological metagenomes</taxon>
    </lineage>
</organism>
<proteinExistence type="predicted"/>
<dbReference type="EMBL" id="LAZR01066979">
    <property type="protein sequence ID" value="KKK52518.1"/>
    <property type="molecule type" value="Genomic_DNA"/>
</dbReference>
<keyword evidence="1" id="KW-1133">Transmembrane helix</keyword>
<keyword evidence="1" id="KW-0812">Transmembrane</keyword>
<gene>
    <name evidence="3" type="ORF">LCGC14_3104120</name>
</gene>
<evidence type="ECO:0000256" key="1">
    <source>
        <dbReference type="SAM" id="Phobius"/>
    </source>
</evidence>
<feature type="non-terminal residue" evidence="3">
    <location>
        <position position="1"/>
    </location>
</feature>
<dbReference type="AlphaFoldDB" id="A0A0F8W7B3"/>